<organism evidence="1 2">
    <name type="scientific">Treponema phagedenis</name>
    <dbReference type="NCBI Taxonomy" id="162"/>
    <lineage>
        <taxon>Bacteria</taxon>
        <taxon>Pseudomonadati</taxon>
        <taxon>Spirochaetota</taxon>
        <taxon>Spirochaetia</taxon>
        <taxon>Spirochaetales</taxon>
        <taxon>Treponemataceae</taxon>
        <taxon>Treponema</taxon>
    </lineage>
</organism>
<gene>
    <name evidence="1" type="ORF">TPHV1_120032</name>
</gene>
<accession>A0A0B7GR29</accession>
<dbReference type="Proteomes" id="UP000042527">
    <property type="component" value="Unassembled WGS sequence"/>
</dbReference>
<evidence type="ECO:0000313" key="1">
    <source>
        <dbReference type="EMBL" id="CEM60903.1"/>
    </source>
</evidence>
<dbReference type="EMBL" id="CDNC01000004">
    <property type="protein sequence ID" value="CEM60903.1"/>
    <property type="molecule type" value="Genomic_DNA"/>
</dbReference>
<name>A0A0B7GR29_TREPH</name>
<keyword evidence="2" id="KW-1185">Reference proteome</keyword>
<sequence>MISIEKLSESFGSETDKMHGKNKQITILFFLIFLISVKQGFAIPRVGIYKIEIKDIDPQIESGINDLVFSFVKELKDYEIVDCRDQPIPRDFPQSAGLDYIFYGYISSAGGELKLDMVLKSKEGDISRFLTRTYETANKILLDSRMIVRNLFDQSASLPIAESKPPPEKQSVQTKFSLDTLAGSWSGEKEINKIVIMRGGRGIAILSSGVSIPLTLSFSDSTGIKVIQKGNLFPRQFLDIPDSIAKLAVEKAKPLEWNFLINTDNKKLSGIKIKPIITYANDSITDISYIEEPVLWVRN</sequence>
<evidence type="ECO:0000313" key="2">
    <source>
        <dbReference type="Proteomes" id="UP000042527"/>
    </source>
</evidence>
<protein>
    <submittedName>
        <fullName evidence="1">Uncharacterized protein</fullName>
    </submittedName>
</protein>
<dbReference type="AlphaFoldDB" id="A0A0B7GR29"/>
<reference evidence="2" key="1">
    <citation type="submission" date="2015-01" db="EMBL/GenBank/DDBJ databases">
        <authorList>
            <person name="Manzoor Shahid"/>
            <person name="Zubair Saima"/>
        </authorList>
    </citation>
    <scope>NUCLEOTIDE SEQUENCE [LARGE SCALE GENOMIC DNA]</scope>
    <source>
        <strain evidence="2">V1</strain>
    </source>
</reference>
<proteinExistence type="predicted"/>